<protein>
    <submittedName>
        <fullName evidence="2">Uncharacterized protein</fullName>
    </submittedName>
</protein>
<dbReference type="EMBL" id="JAEAOA010000661">
    <property type="protein sequence ID" value="KAK3578281.1"/>
    <property type="molecule type" value="Genomic_DNA"/>
</dbReference>
<proteinExistence type="predicted"/>
<feature type="non-terminal residue" evidence="2">
    <location>
        <position position="55"/>
    </location>
</feature>
<reference evidence="2" key="1">
    <citation type="journal article" date="2021" name="Genome Biol. Evol.">
        <title>A High-Quality Reference Genome for a Parasitic Bivalve with Doubly Uniparental Inheritance (Bivalvia: Unionida).</title>
        <authorList>
            <person name="Smith C.H."/>
        </authorList>
    </citation>
    <scope>NUCLEOTIDE SEQUENCE</scope>
    <source>
        <strain evidence="2">CHS0354</strain>
    </source>
</reference>
<dbReference type="Proteomes" id="UP001195483">
    <property type="component" value="Unassembled WGS sequence"/>
</dbReference>
<evidence type="ECO:0000313" key="2">
    <source>
        <dbReference type="EMBL" id="KAK3578281.1"/>
    </source>
</evidence>
<reference evidence="2" key="3">
    <citation type="submission" date="2023-05" db="EMBL/GenBank/DDBJ databases">
        <authorList>
            <person name="Smith C.H."/>
        </authorList>
    </citation>
    <scope>NUCLEOTIDE SEQUENCE</scope>
    <source>
        <strain evidence="2">CHS0354</strain>
        <tissue evidence="2">Mantle</tissue>
    </source>
</reference>
<reference evidence="2" key="2">
    <citation type="journal article" date="2021" name="Genome Biol. Evol.">
        <title>Developing a high-quality reference genome for a parasitic bivalve with doubly uniparental inheritance (Bivalvia: Unionida).</title>
        <authorList>
            <person name="Smith C.H."/>
        </authorList>
    </citation>
    <scope>NUCLEOTIDE SEQUENCE</scope>
    <source>
        <strain evidence="2">CHS0354</strain>
        <tissue evidence="2">Mantle</tissue>
    </source>
</reference>
<dbReference type="AlphaFoldDB" id="A0AAE0VHX8"/>
<evidence type="ECO:0000313" key="3">
    <source>
        <dbReference type="Proteomes" id="UP001195483"/>
    </source>
</evidence>
<sequence>MILEKPGGRLTQSGSNDEIREDLKTSDRLPPKNVFLIDTEQGGTVPKTAESNHEE</sequence>
<name>A0AAE0VHX8_9BIVA</name>
<feature type="compositionally biased region" description="Basic and acidic residues" evidence="1">
    <location>
        <begin position="17"/>
        <end position="30"/>
    </location>
</feature>
<feature type="region of interest" description="Disordered" evidence="1">
    <location>
        <begin position="1"/>
        <end position="31"/>
    </location>
</feature>
<accession>A0AAE0VHX8</accession>
<gene>
    <name evidence="2" type="ORF">CHS0354_010485</name>
</gene>
<keyword evidence="3" id="KW-1185">Reference proteome</keyword>
<comment type="caution">
    <text evidence="2">The sequence shown here is derived from an EMBL/GenBank/DDBJ whole genome shotgun (WGS) entry which is preliminary data.</text>
</comment>
<organism evidence="2 3">
    <name type="scientific">Potamilus streckersoni</name>
    <dbReference type="NCBI Taxonomy" id="2493646"/>
    <lineage>
        <taxon>Eukaryota</taxon>
        <taxon>Metazoa</taxon>
        <taxon>Spiralia</taxon>
        <taxon>Lophotrochozoa</taxon>
        <taxon>Mollusca</taxon>
        <taxon>Bivalvia</taxon>
        <taxon>Autobranchia</taxon>
        <taxon>Heteroconchia</taxon>
        <taxon>Palaeoheterodonta</taxon>
        <taxon>Unionida</taxon>
        <taxon>Unionoidea</taxon>
        <taxon>Unionidae</taxon>
        <taxon>Ambleminae</taxon>
        <taxon>Lampsilini</taxon>
        <taxon>Potamilus</taxon>
    </lineage>
</organism>
<evidence type="ECO:0000256" key="1">
    <source>
        <dbReference type="SAM" id="MobiDB-lite"/>
    </source>
</evidence>